<feature type="domain" description="Mos1 transposase HTH" evidence="1">
    <location>
        <begin position="212"/>
        <end position="257"/>
    </location>
</feature>
<dbReference type="PANTHER" id="PTHR11388">
    <property type="entry name" value="ORGANIC ANION TRANSPORTER"/>
    <property type="match status" value="1"/>
</dbReference>
<accession>A0AAD5MCV4</accession>
<dbReference type="PANTHER" id="PTHR11388:SF76">
    <property type="entry name" value="SOLUTE CARRIER ORGANIC ANION TRANSPORTER FAMILY MEMBER"/>
    <property type="match status" value="1"/>
</dbReference>
<dbReference type="Gene3D" id="1.10.10.1450">
    <property type="match status" value="1"/>
</dbReference>
<dbReference type="Proteomes" id="UP001196413">
    <property type="component" value="Unassembled WGS sequence"/>
</dbReference>
<evidence type="ECO:0000313" key="3">
    <source>
        <dbReference type="Proteomes" id="UP001196413"/>
    </source>
</evidence>
<gene>
    <name evidence="2" type="ORF">KIN20_000159</name>
</gene>
<organism evidence="2 3">
    <name type="scientific">Parelaphostrongylus tenuis</name>
    <name type="common">Meningeal worm</name>
    <dbReference type="NCBI Taxonomy" id="148309"/>
    <lineage>
        <taxon>Eukaryota</taxon>
        <taxon>Metazoa</taxon>
        <taxon>Ecdysozoa</taxon>
        <taxon>Nematoda</taxon>
        <taxon>Chromadorea</taxon>
        <taxon>Rhabditida</taxon>
        <taxon>Rhabditina</taxon>
        <taxon>Rhabditomorpha</taxon>
        <taxon>Strongyloidea</taxon>
        <taxon>Metastrongylidae</taxon>
        <taxon>Parelaphostrongylus</taxon>
    </lineage>
</organism>
<dbReference type="AlphaFoldDB" id="A0AAD5MCV4"/>
<proteinExistence type="predicted"/>
<sequence length="288" mass="32749">MARMHVFLGVLSVVYFFEAIGGSYLISAIQNIERQFQIPSKLSGLMVSAMITEPSECTPSSMVGEHQKDRLYMKLPKKLIAMFNWGNYTECSETTSLLQERGDIGYIPTVIFVAYFGSRGNRAKWIGSGAFVAAITYFAIASPHFIYPVIVPQANTSEIQARLQPSLSQLSPTASLRELLDYPLIQNLIPLDTHQKLLSLKTIDDHDKEEKRFLMLYESKFGSNAADAARRINKPWRNRTVGESTVRERFREFKAGNEELTDRLRSGRSTNLVWKMSCHQVLVNWQQN</sequence>
<dbReference type="GO" id="GO:0016323">
    <property type="term" value="C:basolateral plasma membrane"/>
    <property type="evidence" value="ECO:0007669"/>
    <property type="project" value="TreeGrafter"/>
</dbReference>
<dbReference type="EMBL" id="JAHQIW010000028">
    <property type="protein sequence ID" value="KAJ1345589.1"/>
    <property type="molecule type" value="Genomic_DNA"/>
</dbReference>
<evidence type="ECO:0000259" key="1">
    <source>
        <dbReference type="Pfam" id="PF17906"/>
    </source>
</evidence>
<dbReference type="GO" id="GO:0015347">
    <property type="term" value="F:sodium-independent organic anion transmembrane transporter activity"/>
    <property type="evidence" value="ECO:0007669"/>
    <property type="project" value="TreeGrafter"/>
</dbReference>
<dbReference type="Pfam" id="PF17906">
    <property type="entry name" value="HTH_48"/>
    <property type="match status" value="1"/>
</dbReference>
<keyword evidence="3" id="KW-1185">Reference proteome</keyword>
<reference evidence="2" key="1">
    <citation type="submission" date="2021-06" db="EMBL/GenBank/DDBJ databases">
        <title>Parelaphostrongylus tenuis whole genome reference sequence.</title>
        <authorList>
            <person name="Garwood T.J."/>
            <person name="Larsen P.A."/>
            <person name="Fountain-Jones N.M."/>
            <person name="Garbe J.R."/>
            <person name="Macchietto M.G."/>
            <person name="Kania S.A."/>
            <person name="Gerhold R.W."/>
            <person name="Richards J.E."/>
            <person name="Wolf T.M."/>
        </authorList>
    </citation>
    <scope>NUCLEOTIDE SEQUENCE</scope>
    <source>
        <strain evidence="2">MNPRO001-30</strain>
        <tissue evidence="2">Meninges</tissue>
    </source>
</reference>
<dbReference type="InterPro" id="IPR041426">
    <property type="entry name" value="Mos1_HTH"/>
</dbReference>
<name>A0AAD5MCV4_PARTN</name>
<evidence type="ECO:0000313" key="2">
    <source>
        <dbReference type="EMBL" id="KAJ1345589.1"/>
    </source>
</evidence>
<dbReference type="InterPro" id="IPR004156">
    <property type="entry name" value="OATP"/>
</dbReference>
<protein>
    <recommendedName>
        <fullName evidence="1">Mos1 transposase HTH domain-containing protein</fullName>
    </recommendedName>
</protein>
<dbReference type="Pfam" id="PF03137">
    <property type="entry name" value="OATP"/>
    <property type="match status" value="1"/>
</dbReference>
<comment type="caution">
    <text evidence="2">The sequence shown here is derived from an EMBL/GenBank/DDBJ whole genome shotgun (WGS) entry which is preliminary data.</text>
</comment>
<dbReference type="GO" id="GO:0043252">
    <property type="term" value="P:sodium-independent organic anion transport"/>
    <property type="evidence" value="ECO:0007669"/>
    <property type="project" value="TreeGrafter"/>
</dbReference>